<gene>
    <name evidence="2" type="ORF">S03H2_10471</name>
</gene>
<feature type="transmembrane region" description="Helical" evidence="1">
    <location>
        <begin position="146"/>
        <end position="166"/>
    </location>
</feature>
<feature type="transmembrane region" description="Helical" evidence="1">
    <location>
        <begin position="257"/>
        <end position="275"/>
    </location>
</feature>
<dbReference type="PANTHER" id="PTHR37422">
    <property type="entry name" value="TEICHURONIC ACID BIOSYNTHESIS PROTEIN TUAE"/>
    <property type="match status" value="1"/>
</dbReference>
<evidence type="ECO:0008006" key="3">
    <source>
        <dbReference type="Google" id="ProtNLM"/>
    </source>
</evidence>
<evidence type="ECO:0000256" key="1">
    <source>
        <dbReference type="SAM" id="Phobius"/>
    </source>
</evidence>
<keyword evidence="1" id="KW-0812">Transmembrane</keyword>
<feature type="transmembrane region" description="Helical" evidence="1">
    <location>
        <begin position="72"/>
        <end position="98"/>
    </location>
</feature>
<dbReference type="PANTHER" id="PTHR37422:SF17">
    <property type="entry name" value="O-ANTIGEN LIGASE"/>
    <property type="match status" value="1"/>
</dbReference>
<name>X1GRE8_9ZZZZ</name>
<keyword evidence="1" id="KW-0472">Membrane</keyword>
<feature type="transmembrane region" description="Helical" evidence="1">
    <location>
        <begin position="104"/>
        <end position="137"/>
    </location>
</feature>
<feature type="transmembrane region" description="Helical" evidence="1">
    <location>
        <begin position="29"/>
        <end position="51"/>
    </location>
</feature>
<dbReference type="EMBL" id="BARU01005383">
    <property type="protein sequence ID" value="GAH35573.1"/>
    <property type="molecule type" value="Genomic_DNA"/>
</dbReference>
<dbReference type="AlphaFoldDB" id="X1GRE8"/>
<comment type="caution">
    <text evidence="2">The sequence shown here is derived from an EMBL/GenBank/DDBJ whole genome shotgun (WGS) entry which is preliminary data.</text>
</comment>
<accession>X1GRE8</accession>
<feature type="non-terminal residue" evidence="2">
    <location>
        <position position="1"/>
    </location>
</feature>
<evidence type="ECO:0000313" key="2">
    <source>
        <dbReference type="EMBL" id="GAH35573.1"/>
    </source>
</evidence>
<sequence>LKNIIYFLCIAIIISKATNIKIYKSIYNGLIFGLILLSISVFFSNVFANLGMHVSLDKDISFLEKDFMRARAVGLFGGDAGFFGHYLSVGFGFFLSLIEKKKKLIFIIGIGATFLATLITASRMGFFSLSLILMIFIFKNMGRHKFLVISIIIMIAVLFFIKGNYITERMNRLKTDAELGNISSINRFKYQSFYLKEIMQNSNIIITGVSEKSKLGRWRVPHNQYLGMLYIGGLSYLLFFLILLYKIFKTRKIPSRSDYSFSILYPLVGFIIPYLTNPNELVIYFPLILSISGGVKKLINH</sequence>
<reference evidence="2" key="1">
    <citation type="journal article" date="2014" name="Front. Microbiol.">
        <title>High frequency of phylogenetically diverse reductive dehalogenase-homologous genes in deep subseafloor sedimentary metagenomes.</title>
        <authorList>
            <person name="Kawai M."/>
            <person name="Futagami T."/>
            <person name="Toyoda A."/>
            <person name="Takaki Y."/>
            <person name="Nishi S."/>
            <person name="Hori S."/>
            <person name="Arai W."/>
            <person name="Tsubouchi T."/>
            <person name="Morono Y."/>
            <person name="Uchiyama I."/>
            <person name="Ito T."/>
            <person name="Fujiyama A."/>
            <person name="Inagaki F."/>
            <person name="Takami H."/>
        </authorList>
    </citation>
    <scope>NUCLEOTIDE SEQUENCE</scope>
    <source>
        <strain evidence="2">Expedition CK06-06</strain>
    </source>
</reference>
<organism evidence="2">
    <name type="scientific">marine sediment metagenome</name>
    <dbReference type="NCBI Taxonomy" id="412755"/>
    <lineage>
        <taxon>unclassified sequences</taxon>
        <taxon>metagenomes</taxon>
        <taxon>ecological metagenomes</taxon>
    </lineage>
</organism>
<protein>
    <recommendedName>
        <fullName evidence="3">O-antigen ligase domain-containing protein</fullName>
    </recommendedName>
</protein>
<keyword evidence="1" id="KW-1133">Transmembrane helix</keyword>
<proteinExistence type="predicted"/>
<feature type="transmembrane region" description="Helical" evidence="1">
    <location>
        <begin position="225"/>
        <end position="245"/>
    </location>
</feature>
<dbReference type="InterPro" id="IPR051533">
    <property type="entry name" value="WaaL-like"/>
</dbReference>